<dbReference type="GO" id="GO:0042162">
    <property type="term" value="F:telomeric DNA binding"/>
    <property type="evidence" value="ECO:0007669"/>
    <property type="project" value="InterPro"/>
</dbReference>
<evidence type="ECO:0000313" key="13">
    <source>
        <dbReference type="EMBL" id="CAI2360743.1"/>
    </source>
</evidence>
<proteinExistence type="predicted"/>
<feature type="region of interest" description="Disordered" evidence="11">
    <location>
        <begin position="555"/>
        <end position="600"/>
    </location>
</feature>
<dbReference type="InterPro" id="IPR006164">
    <property type="entry name" value="DNA_bd_Ku70/Ku80"/>
</dbReference>
<dbReference type="InterPro" id="IPR006165">
    <property type="entry name" value="Ku70"/>
</dbReference>
<comment type="caution">
    <text evidence="13">The sequence shown here is derived from an EMBL/GenBank/DDBJ whole genome shotgun (WGS) entry which is preliminary data.</text>
</comment>
<dbReference type="PROSITE" id="PS50234">
    <property type="entry name" value="VWFA"/>
    <property type="match status" value="1"/>
</dbReference>
<reference evidence="13" key="1">
    <citation type="submission" date="2023-07" db="EMBL/GenBank/DDBJ databases">
        <authorList>
            <consortium name="AG Swart"/>
            <person name="Singh M."/>
            <person name="Singh A."/>
            <person name="Seah K."/>
            <person name="Emmerich C."/>
        </authorList>
    </citation>
    <scope>NUCLEOTIDE SEQUENCE</scope>
    <source>
        <strain evidence="13">DP1</strain>
    </source>
</reference>
<dbReference type="InterPro" id="IPR016194">
    <property type="entry name" value="SPOC-like_C_dom_sf"/>
</dbReference>
<accession>A0AAD1U8B8</accession>
<dbReference type="Pfam" id="PF02735">
    <property type="entry name" value="Ku"/>
    <property type="match status" value="1"/>
</dbReference>
<evidence type="ECO:0000313" key="14">
    <source>
        <dbReference type="Proteomes" id="UP001295684"/>
    </source>
</evidence>
<evidence type="ECO:0000256" key="7">
    <source>
        <dbReference type="ARBA" id="ARBA00023125"/>
    </source>
</evidence>
<evidence type="ECO:0000256" key="3">
    <source>
        <dbReference type="ARBA" id="ARBA00022763"/>
    </source>
</evidence>
<name>A0AAD1U8B8_EUPCR</name>
<evidence type="ECO:0000259" key="12">
    <source>
        <dbReference type="PROSITE" id="PS50234"/>
    </source>
</evidence>
<keyword evidence="4" id="KW-0378">Hydrolase</keyword>
<dbReference type="GO" id="GO:0003684">
    <property type="term" value="F:damaged DNA binding"/>
    <property type="evidence" value="ECO:0007669"/>
    <property type="project" value="InterPro"/>
</dbReference>
<keyword evidence="8" id="KW-0233">DNA recombination</keyword>
<sequence>MDFDENIAELEKNTQLHGSQDEIGFGLNSQELRELEHKSDAVIFAIDCRSSMFVPNDYNDSGLCNFSTVIKAATGFLKSKIVSSNSDQTGIILYNCSKSLNSMNFESVYVLNALDRPNAENIKSLESLIDTENIRFSPSDEETHLSELLWTCDEQFTTLKEIGSPDGNSQPTQTEISSYSKRIFLFTNEENPMSNSPRGQEESIERAQKLVGNGIEIELFPMSHPQEDKTKFDVDIFFSNILKIDDNDFESAYLRIQDLSKRIRLKEFKKRVLGKCMFSVAGSMNVGLKFYTLTKKTTKPSAKFIKKATGKELKSLTRYICKESGNTLYRSQIGTHYPLKNKKVIITEKDMKKIKHFEEPGMKLIGFKSRYSIHIYQNVRPPYFIYPDENTIKGSSQMFHAMIESLVKKDKVAYVRFIPREGAMVRFCYLIPQKEQGVKEGSEEYLPPGFHLIFAPYAEDIREIENELSHDQNLKEPCKSETKIAKIFVKNMTIDFNSRNFENPSIQKFYSGLQSIALDQKDPEQIQDSLEPDQEGMKAMEQVFQNMKEEFELGKIQKKVPAAPKAKRKRKDDIDADTNKSDNNSDVDQPQQKKVKKSDKEYRTIEVPKVYTDKQLSDMIKKNEMIDLSVMILRQACDQRHISYKKKDTKRALIKALTKFIKDTS</sequence>
<dbReference type="Proteomes" id="UP001295684">
    <property type="component" value="Unassembled WGS sequence"/>
</dbReference>
<dbReference type="GO" id="GO:0005524">
    <property type="term" value="F:ATP binding"/>
    <property type="evidence" value="ECO:0007669"/>
    <property type="project" value="UniProtKB-KW"/>
</dbReference>
<dbReference type="SUPFAM" id="SSF53300">
    <property type="entry name" value="vWA-like"/>
    <property type="match status" value="1"/>
</dbReference>
<evidence type="ECO:0000256" key="5">
    <source>
        <dbReference type="ARBA" id="ARBA00022806"/>
    </source>
</evidence>
<dbReference type="InterPro" id="IPR005161">
    <property type="entry name" value="Ku_N"/>
</dbReference>
<dbReference type="InterPro" id="IPR036465">
    <property type="entry name" value="vWFA_dom_sf"/>
</dbReference>
<keyword evidence="6" id="KW-0067">ATP-binding</keyword>
<dbReference type="GO" id="GO:0006310">
    <property type="term" value="P:DNA recombination"/>
    <property type="evidence" value="ECO:0007669"/>
    <property type="project" value="UniProtKB-KW"/>
</dbReference>
<keyword evidence="7" id="KW-0238">DNA-binding</keyword>
<dbReference type="Gene3D" id="1.10.1600.10">
    <property type="match status" value="1"/>
</dbReference>
<dbReference type="PIRSF" id="PIRSF003033">
    <property type="entry name" value="Ku70"/>
    <property type="match status" value="1"/>
</dbReference>
<dbReference type="GO" id="GO:0043564">
    <property type="term" value="C:Ku70:Ku80 complex"/>
    <property type="evidence" value="ECO:0007669"/>
    <property type="project" value="InterPro"/>
</dbReference>
<evidence type="ECO:0000256" key="2">
    <source>
        <dbReference type="ARBA" id="ARBA00022741"/>
    </source>
</evidence>
<evidence type="ECO:0000256" key="1">
    <source>
        <dbReference type="ARBA" id="ARBA00004123"/>
    </source>
</evidence>
<dbReference type="GO" id="GO:0016787">
    <property type="term" value="F:hydrolase activity"/>
    <property type="evidence" value="ECO:0007669"/>
    <property type="project" value="UniProtKB-KW"/>
</dbReference>
<dbReference type="PANTHER" id="PTHR12604:SF2">
    <property type="entry name" value="X-RAY REPAIR CROSS-COMPLEMENTING PROTEIN 6"/>
    <property type="match status" value="1"/>
</dbReference>
<dbReference type="InterPro" id="IPR005160">
    <property type="entry name" value="Ku_C"/>
</dbReference>
<dbReference type="Gene3D" id="4.10.970.10">
    <property type="entry name" value="Ku70, bridge and pillars"/>
    <property type="match status" value="1"/>
</dbReference>
<feature type="compositionally biased region" description="Basic and acidic residues" evidence="11">
    <location>
        <begin position="571"/>
        <end position="580"/>
    </location>
</feature>
<keyword evidence="5" id="KW-0347">Helicase</keyword>
<dbReference type="SUPFAM" id="SSF100939">
    <property type="entry name" value="SPOC domain-like"/>
    <property type="match status" value="1"/>
</dbReference>
<keyword evidence="3" id="KW-0227">DNA damage</keyword>
<evidence type="ECO:0000256" key="9">
    <source>
        <dbReference type="ARBA" id="ARBA00023204"/>
    </source>
</evidence>
<gene>
    <name evidence="13" type="ORF">ECRASSUSDP1_LOCUS2048</name>
</gene>
<dbReference type="GO" id="GO:0003678">
    <property type="term" value="F:DNA helicase activity"/>
    <property type="evidence" value="ECO:0007669"/>
    <property type="project" value="InterPro"/>
</dbReference>
<evidence type="ECO:0000256" key="6">
    <source>
        <dbReference type="ARBA" id="ARBA00022840"/>
    </source>
</evidence>
<dbReference type="PANTHER" id="PTHR12604">
    <property type="entry name" value="KU AUTOANTIGEN DNA HELICASE"/>
    <property type="match status" value="1"/>
</dbReference>
<keyword evidence="2" id="KW-0547">Nucleotide-binding</keyword>
<dbReference type="InterPro" id="IPR047087">
    <property type="entry name" value="KU70_core_dom"/>
</dbReference>
<dbReference type="Pfam" id="PF03730">
    <property type="entry name" value="Ku_C"/>
    <property type="match status" value="1"/>
</dbReference>
<dbReference type="GO" id="GO:0006303">
    <property type="term" value="P:double-strand break repair via nonhomologous end joining"/>
    <property type="evidence" value="ECO:0007669"/>
    <property type="project" value="InterPro"/>
</dbReference>
<dbReference type="SMART" id="SM00559">
    <property type="entry name" value="Ku78"/>
    <property type="match status" value="1"/>
</dbReference>
<dbReference type="Gene3D" id="3.40.50.410">
    <property type="entry name" value="von Willebrand factor, type A domain"/>
    <property type="match status" value="1"/>
</dbReference>
<keyword evidence="10" id="KW-0539">Nucleus</keyword>
<evidence type="ECO:0000256" key="11">
    <source>
        <dbReference type="SAM" id="MobiDB-lite"/>
    </source>
</evidence>
<dbReference type="Gene3D" id="2.40.290.10">
    <property type="match status" value="1"/>
</dbReference>
<comment type="subcellular location">
    <subcellularLocation>
        <location evidence="1">Nucleus</location>
    </subcellularLocation>
</comment>
<organism evidence="13 14">
    <name type="scientific">Euplotes crassus</name>
    <dbReference type="NCBI Taxonomy" id="5936"/>
    <lineage>
        <taxon>Eukaryota</taxon>
        <taxon>Sar</taxon>
        <taxon>Alveolata</taxon>
        <taxon>Ciliophora</taxon>
        <taxon>Intramacronucleata</taxon>
        <taxon>Spirotrichea</taxon>
        <taxon>Hypotrichia</taxon>
        <taxon>Euplotida</taxon>
        <taxon>Euplotidae</taxon>
        <taxon>Moneuplotes</taxon>
    </lineage>
</organism>
<dbReference type="GO" id="GO:0003690">
    <property type="term" value="F:double-stranded DNA binding"/>
    <property type="evidence" value="ECO:0007669"/>
    <property type="project" value="TreeGrafter"/>
</dbReference>
<dbReference type="Pfam" id="PF03731">
    <property type="entry name" value="Ku_N"/>
    <property type="match status" value="1"/>
</dbReference>
<evidence type="ECO:0000256" key="4">
    <source>
        <dbReference type="ARBA" id="ARBA00022801"/>
    </source>
</evidence>
<evidence type="ECO:0000256" key="10">
    <source>
        <dbReference type="ARBA" id="ARBA00023242"/>
    </source>
</evidence>
<dbReference type="InterPro" id="IPR027388">
    <property type="entry name" value="Ku70_bridge/pillars_dom_sf"/>
</dbReference>
<dbReference type="EMBL" id="CAMPGE010001940">
    <property type="protein sequence ID" value="CAI2360743.1"/>
    <property type="molecule type" value="Genomic_DNA"/>
</dbReference>
<evidence type="ECO:0000256" key="8">
    <source>
        <dbReference type="ARBA" id="ARBA00023172"/>
    </source>
</evidence>
<dbReference type="CDD" id="cd00788">
    <property type="entry name" value="KU70"/>
    <property type="match status" value="1"/>
</dbReference>
<dbReference type="NCBIfam" id="TIGR00578">
    <property type="entry name" value="ku70"/>
    <property type="match status" value="1"/>
</dbReference>
<protein>
    <recommendedName>
        <fullName evidence="12">VWFA domain-containing protein</fullName>
    </recommendedName>
</protein>
<dbReference type="InterPro" id="IPR002035">
    <property type="entry name" value="VWF_A"/>
</dbReference>
<dbReference type="AlphaFoldDB" id="A0AAD1U8B8"/>
<dbReference type="GO" id="GO:0000723">
    <property type="term" value="P:telomere maintenance"/>
    <property type="evidence" value="ECO:0007669"/>
    <property type="project" value="InterPro"/>
</dbReference>
<feature type="domain" description="VWFA" evidence="12">
    <location>
        <begin position="41"/>
        <end position="272"/>
    </location>
</feature>
<keyword evidence="14" id="KW-1185">Reference proteome</keyword>
<keyword evidence="9" id="KW-0234">DNA repair</keyword>